<dbReference type="Proteomes" id="UP000180246">
    <property type="component" value="Unassembled WGS sequence"/>
</dbReference>
<dbReference type="SFLD" id="SFLDS00003">
    <property type="entry name" value="Haloacid_Dehalogenase"/>
    <property type="match status" value="1"/>
</dbReference>
<keyword evidence="1" id="KW-0378">Hydrolase</keyword>
<dbReference type="Pfam" id="PF13419">
    <property type="entry name" value="HAD_2"/>
    <property type="match status" value="1"/>
</dbReference>
<name>A0A1S2NG13_9BURK</name>
<dbReference type="InterPro" id="IPR041492">
    <property type="entry name" value="HAD_2"/>
</dbReference>
<dbReference type="SFLD" id="SFLDG01129">
    <property type="entry name" value="C1.5:_HAD__Beta-PGM__Phosphata"/>
    <property type="match status" value="1"/>
</dbReference>
<protein>
    <submittedName>
        <fullName evidence="1">Haloacid dehalogenase-like hydrolase family protein</fullName>
    </submittedName>
</protein>
<comment type="caution">
    <text evidence="1">The sequence shown here is derived from an EMBL/GenBank/DDBJ whole genome shotgun (WGS) entry which is preliminary data.</text>
</comment>
<dbReference type="Gene3D" id="3.40.50.1000">
    <property type="entry name" value="HAD superfamily/HAD-like"/>
    <property type="match status" value="1"/>
</dbReference>
<dbReference type="InterPro" id="IPR023198">
    <property type="entry name" value="PGP-like_dom2"/>
</dbReference>
<dbReference type="PANTHER" id="PTHR43434">
    <property type="entry name" value="PHOSPHOGLYCOLATE PHOSPHATASE"/>
    <property type="match status" value="1"/>
</dbReference>
<reference evidence="1 2" key="1">
    <citation type="submission" date="2014-10" db="EMBL/GenBank/DDBJ databases">
        <authorList>
            <person name="Seo M.-J."/>
            <person name="Seok Y.J."/>
            <person name="Cha I.-T."/>
        </authorList>
    </citation>
    <scope>NUCLEOTIDE SEQUENCE [LARGE SCALE GENOMIC DNA]</scope>
    <source>
        <strain evidence="1 2">NEU</strain>
    </source>
</reference>
<proteinExistence type="predicted"/>
<dbReference type="AlphaFoldDB" id="A0A1S2NG13"/>
<dbReference type="SUPFAM" id="SSF56784">
    <property type="entry name" value="HAD-like"/>
    <property type="match status" value="1"/>
</dbReference>
<organism evidence="1 2">
    <name type="scientific">Massilia timonae</name>
    <dbReference type="NCBI Taxonomy" id="47229"/>
    <lineage>
        <taxon>Bacteria</taxon>
        <taxon>Pseudomonadati</taxon>
        <taxon>Pseudomonadota</taxon>
        <taxon>Betaproteobacteria</taxon>
        <taxon>Burkholderiales</taxon>
        <taxon>Oxalobacteraceae</taxon>
        <taxon>Telluria group</taxon>
        <taxon>Massilia</taxon>
    </lineage>
</organism>
<dbReference type="InterPro" id="IPR023214">
    <property type="entry name" value="HAD_sf"/>
</dbReference>
<dbReference type="EMBL" id="JRYB01000001">
    <property type="protein sequence ID" value="OIJ44037.1"/>
    <property type="molecule type" value="Genomic_DNA"/>
</dbReference>
<evidence type="ECO:0000313" key="2">
    <source>
        <dbReference type="Proteomes" id="UP000180246"/>
    </source>
</evidence>
<dbReference type="InterPro" id="IPR036412">
    <property type="entry name" value="HAD-like_sf"/>
</dbReference>
<dbReference type="RefSeq" id="WP_071361100.1">
    <property type="nucleotide sequence ID" value="NZ_CAUQYF010000010.1"/>
</dbReference>
<dbReference type="GO" id="GO:0008967">
    <property type="term" value="F:phosphoglycolate phosphatase activity"/>
    <property type="evidence" value="ECO:0007669"/>
    <property type="project" value="TreeGrafter"/>
</dbReference>
<gene>
    <name evidence="1" type="ORF">LO55_1656</name>
</gene>
<dbReference type="GO" id="GO:0006281">
    <property type="term" value="P:DNA repair"/>
    <property type="evidence" value="ECO:0007669"/>
    <property type="project" value="TreeGrafter"/>
</dbReference>
<sequence length="211" mass="23366">MSYRLAIFDFDGTLADSWPFFLSVFNDIADQHGFRRVDAEQAERLRHYGPRDVMRHVGMPAWKLPFASRSFIDRMRAVTGAGRIPLFDGIGPILRELDRAGVRLAVVSSNAEENVRAVLGPELAALMRQYECGMSIFGKAARIRKVVRLASTPPSQALYVGDQTTDADAARRAGIAFGAVSWGYAPIETLRRVAPEREFGAPADLLSLARR</sequence>
<dbReference type="InterPro" id="IPR050155">
    <property type="entry name" value="HAD-like_hydrolase_sf"/>
</dbReference>
<accession>A0A1S2NG13</accession>
<dbReference type="Gene3D" id="1.10.150.240">
    <property type="entry name" value="Putative phosphatase, domain 2"/>
    <property type="match status" value="1"/>
</dbReference>
<dbReference type="GO" id="GO:0005829">
    <property type="term" value="C:cytosol"/>
    <property type="evidence" value="ECO:0007669"/>
    <property type="project" value="TreeGrafter"/>
</dbReference>
<dbReference type="PANTHER" id="PTHR43434:SF13">
    <property type="entry name" value="PHOSPHOGLYCOLATE PHOSPHATASE"/>
    <property type="match status" value="1"/>
</dbReference>
<evidence type="ECO:0000313" key="1">
    <source>
        <dbReference type="EMBL" id="OIJ44037.1"/>
    </source>
</evidence>